<evidence type="ECO:0000313" key="1">
    <source>
        <dbReference type="EMBL" id="RPB29341.1"/>
    </source>
</evidence>
<proteinExistence type="predicted"/>
<name>A0A3N4MAX9_9PEZI</name>
<organism evidence="1 2">
    <name type="scientific">Terfezia boudieri ATCC MYA-4762</name>
    <dbReference type="NCBI Taxonomy" id="1051890"/>
    <lineage>
        <taxon>Eukaryota</taxon>
        <taxon>Fungi</taxon>
        <taxon>Dikarya</taxon>
        <taxon>Ascomycota</taxon>
        <taxon>Pezizomycotina</taxon>
        <taxon>Pezizomycetes</taxon>
        <taxon>Pezizales</taxon>
        <taxon>Pezizaceae</taxon>
        <taxon>Terfezia</taxon>
    </lineage>
</organism>
<dbReference type="AlphaFoldDB" id="A0A3N4MAX9"/>
<keyword evidence="2" id="KW-1185">Reference proteome</keyword>
<dbReference type="Proteomes" id="UP000267821">
    <property type="component" value="Unassembled WGS sequence"/>
</dbReference>
<dbReference type="EMBL" id="ML121527">
    <property type="protein sequence ID" value="RPB29341.1"/>
    <property type="molecule type" value="Genomic_DNA"/>
</dbReference>
<accession>A0A3N4MAX9</accession>
<reference evidence="1 2" key="1">
    <citation type="journal article" date="2018" name="Nat. Ecol. Evol.">
        <title>Pezizomycetes genomes reveal the molecular basis of ectomycorrhizal truffle lifestyle.</title>
        <authorList>
            <person name="Murat C."/>
            <person name="Payen T."/>
            <person name="Noel B."/>
            <person name="Kuo A."/>
            <person name="Morin E."/>
            <person name="Chen J."/>
            <person name="Kohler A."/>
            <person name="Krizsan K."/>
            <person name="Balestrini R."/>
            <person name="Da Silva C."/>
            <person name="Montanini B."/>
            <person name="Hainaut M."/>
            <person name="Levati E."/>
            <person name="Barry K.W."/>
            <person name="Belfiori B."/>
            <person name="Cichocki N."/>
            <person name="Clum A."/>
            <person name="Dockter R.B."/>
            <person name="Fauchery L."/>
            <person name="Guy J."/>
            <person name="Iotti M."/>
            <person name="Le Tacon F."/>
            <person name="Lindquist E.A."/>
            <person name="Lipzen A."/>
            <person name="Malagnac F."/>
            <person name="Mello A."/>
            <person name="Molinier V."/>
            <person name="Miyauchi S."/>
            <person name="Poulain J."/>
            <person name="Riccioni C."/>
            <person name="Rubini A."/>
            <person name="Sitrit Y."/>
            <person name="Splivallo R."/>
            <person name="Traeger S."/>
            <person name="Wang M."/>
            <person name="Zifcakova L."/>
            <person name="Wipf D."/>
            <person name="Zambonelli A."/>
            <person name="Paolocci F."/>
            <person name="Nowrousian M."/>
            <person name="Ottonello S."/>
            <person name="Baldrian P."/>
            <person name="Spatafora J.W."/>
            <person name="Henrissat B."/>
            <person name="Nagy L.G."/>
            <person name="Aury J.M."/>
            <person name="Wincker P."/>
            <person name="Grigoriev I.V."/>
            <person name="Bonfante P."/>
            <person name="Martin F.M."/>
        </authorList>
    </citation>
    <scope>NUCLEOTIDE SEQUENCE [LARGE SCALE GENOMIC DNA]</scope>
    <source>
        <strain evidence="1 2">ATCC MYA-4762</strain>
    </source>
</reference>
<protein>
    <submittedName>
        <fullName evidence="1">Uncharacterized protein</fullName>
    </submittedName>
</protein>
<dbReference type="InParanoid" id="A0A3N4MAX9"/>
<sequence>MNQNHAALPFTIHDIIATHCRGRSNAMRFFRIAQFYRTLLEIAAVAGNLRTYTTVLPILYTFY</sequence>
<evidence type="ECO:0000313" key="2">
    <source>
        <dbReference type="Proteomes" id="UP000267821"/>
    </source>
</evidence>
<gene>
    <name evidence="1" type="ORF">L211DRAFT_4815</name>
</gene>